<evidence type="ECO:0000256" key="1">
    <source>
        <dbReference type="SAM" id="MobiDB-lite"/>
    </source>
</evidence>
<dbReference type="EMBL" id="JAAMPC010000013">
    <property type="protein sequence ID" value="KAG2271784.1"/>
    <property type="molecule type" value="Genomic_DNA"/>
</dbReference>
<reference evidence="2 3" key="1">
    <citation type="submission" date="2020-02" db="EMBL/GenBank/DDBJ databases">
        <authorList>
            <person name="Ma Q."/>
            <person name="Huang Y."/>
            <person name="Song X."/>
            <person name="Pei D."/>
        </authorList>
    </citation>
    <scope>NUCLEOTIDE SEQUENCE [LARGE SCALE GENOMIC DNA]</scope>
    <source>
        <strain evidence="2">Sxm20200214</strain>
        <tissue evidence="2">Leaf</tissue>
    </source>
</reference>
<proteinExistence type="predicted"/>
<comment type="caution">
    <text evidence="2">The sequence shown here is derived from an EMBL/GenBank/DDBJ whole genome shotgun (WGS) entry which is preliminary data.</text>
</comment>
<protein>
    <submittedName>
        <fullName evidence="2">Uncharacterized protein</fullName>
    </submittedName>
</protein>
<accession>A0A8X7UAU4</accession>
<dbReference type="AlphaFoldDB" id="A0A8X7UAU4"/>
<feature type="compositionally biased region" description="Basic residues" evidence="1">
    <location>
        <begin position="45"/>
        <end position="60"/>
    </location>
</feature>
<evidence type="ECO:0000313" key="2">
    <source>
        <dbReference type="EMBL" id="KAG2271784.1"/>
    </source>
</evidence>
<dbReference type="Proteomes" id="UP000886595">
    <property type="component" value="Unassembled WGS sequence"/>
</dbReference>
<gene>
    <name evidence="2" type="ORF">Bca52824_066339</name>
</gene>
<organism evidence="2 3">
    <name type="scientific">Brassica carinata</name>
    <name type="common">Ethiopian mustard</name>
    <name type="synonym">Abyssinian cabbage</name>
    <dbReference type="NCBI Taxonomy" id="52824"/>
    <lineage>
        <taxon>Eukaryota</taxon>
        <taxon>Viridiplantae</taxon>
        <taxon>Streptophyta</taxon>
        <taxon>Embryophyta</taxon>
        <taxon>Tracheophyta</taxon>
        <taxon>Spermatophyta</taxon>
        <taxon>Magnoliopsida</taxon>
        <taxon>eudicotyledons</taxon>
        <taxon>Gunneridae</taxon>
        <taxon>Pentapetalae</taxon>
        <taxon>rosids</taxon>
        <taxon>malvids</taxon>
        <taxon>Brassicales</taxon>
        <taxon>Brassicaceae</taxon>
        <taxon>Brassiceae</taxon>
        <taxon>Brassica</taxon>
    </lineage>
</organism>
<evidence type="ECO:0000313" key="3">
    <source>
        <dbReference type="Proteomes" id="UP000886595"/>
    </source>
</evidence>
<feature type="region of interest" description="Disordered" evidence="1">
    <location>
        <begin position="45"/>
        <end position="70"/>
    </location>
</feature>
<keyword evidence="3" id="KW-1185">Reference proteome</keyword>
<name>A0A8X7UAU4_BRACI</name>
<feature type="compositionally biased region" description="Basic and acidic residues" evidence="1">
    <location>
        <begin position="61"/>
        <end position="70"/>
    </location>
</feature>
<sequence length="70" mass="8300">MDKRSKRQSECIGFGKEEEEAAEAEVLERWPEKDNLKECQCHKRGPMAHRVKSGKRKKLKQKDVDLERFL</sequence>